<keyword evidence="5" id="KW-1185">Reference proteome</keyword>
<name>A0ABS4JLC4_9BACL</name>
<feature type="region of interest" description="Disordered" evidence="1">
    <location>
        <begin position="1"/>
        <end position="24"/>
    </location>
</feature>
<organism evidence="4 5">
    <name type="scientific">Paenibacillus shirakamiensis</name>
    <dbReference type="NCBI Taxonomy" id="1265935"/>
    <lineage>
        <taxon>Bacteria</taxon>
        <taxon>Bacillati</taxon>
        <taxon>Bacillota</taxon>
        <taxon>Bacilli</taxon>
        <taxon>Bacillales</taxon>
        <taxon>Paenibacillaceae</taxon>
        <taxon>Paenibacillus</taxon>
    </lineage>
</organism>
<feature type="transmembrane region" description="Helical" evidence="2">
    <location>
        <begin position="34"/>
        <end position="51"/>
    </location>
</feature>
<feature type="transmembrane region" description="Helical" evidence="2">
    <location>
        <begin position="153"/>
        <end position="176"/>
    </location>
</feature>
<feature type="domain" description="DUF4097" evidence="3">
    <location>
        <begin position="367"/>
        <end position="585"/>
    </location>
</feature>
<accession>A0ABS4JLC4</accession>
<comment type="caution">
    <text evidence="4">The sequence shown here is derived from an EMBL/GenBank/DDBJ whole genome shotgun (WGS) entry which is preliminary data.</text>
</comment>
<evidence type="ECO:0000259" key="3">
    <source>
        <dbReference type="Pfam" id="PF13349"/>
    </source>
</evidence>
<feature type="transmembrane region" description="Helical" evidence="2">
    <location>
        <begin position="252"/>
        <end position="272"/>
    </location>
</feature>
<dbReference type="PANTHER" id="PTHR34094:SF1">
    <property type="entry name" value="PROTEIN FAM185A"/>
    <property type="match status" value="1"/>
</dbReference>
<feature type="transmembrane region" description="Helical" evidence="2">
    <location>
        <begin position="126"/>
        <end position="147"/>
    </location>
</feature>
<proteinExistence type="predicted"/>
<feature type="transmembrane region" description="Helical" evidence="2">
    <location>
        <begin position="81"/>
        <end position="105"/>
    </location>
</feature>
<sequence length="604" mass="66733">MSSSQHPEQRENPKILGNLEPTSGYLPRRRKRKAIAVLLAAVLPGLGHLYLKMIRRGILFIYVLIILISTILYFSSVRVGINVPLLIFLGLIIPCIYFYSLYDVLQSTDHVNKRGMIPQHSERIPKVIKDIGFGMLLILGGLIVFTLHQKPLWLTVFIQSSAGNIAATLIIALGITQFVREIYRKQLRMGRFTASSVMISTGVLAILDKAFHQDEMLLMLNWWPLALVSLGLEYLVLLLWKRVRRKGTSRRLRLDIGGVVLSAALAFSFFAITQQDHYLHLWNRVSLDLTAAGSEFSDQKGYTSGLKDVEIPVTSDMKEIRLDGVNGRIGIIKADVPSIRIKSVLWVDQLKVEDAYKIAKDIGIEVEEGKTTSISVKDRTYGASGKRHPRVNLTILIPENTKFDFNLSTTNGGISLVNIQADAKITLQTGSGNIYLRNVIGDVSAKTLNGRVELDGVTGEVHAETLGGRMSARDIFGPITLDTMIGDISVNHADDDIKVSTRNGNIVVNSAYYKLQAESLNGQIEVRSPIVGGDWSIYSAVGDIKMAIPESGNYTIQGSSGYGSIVTDLPFVMKNKSLQGELGLGKYKVNVEGNSDMKIVKYIE</sequence>
<dbReference type="InterPro" id="IPR025164">
    <property type="entry name" value="Toastrack_DUF4097"/>
</dbReference>
<reference evidence="4 5" key="1">
    <citation type="submission" date="2021-03" db="EMBL/GenBank/DDBJ databases">
        <title>Genomic Encyclopedia of Type Strains, Phase IV (KMG-IV): sequencing the most valuable type-strain genomes for metagenomic binning, comparative biology and taxonomic classification.</title>
        <authorList>
            <person name="Goeker M."/>
        </authorList>
    </citation>
    <scope>NUCLEOTIDE SEQUENCE [LARGE SCALE GENOMIC DNA]</scope>
    <source>
        <strain evidence="4 5">DSM 26806</strain>
    </source>
</reference>
<evidence type="ECO:0000313" key="5">
    <source>
        <dbReference type="Proteomes" id="UP001519288"/>
    </source>
</evidence>
<protein>
    <submittedName>
        <fullName evidence="4">TM2 domain-containing membrane protein YozV</fullName>
    </submittedName>
</protein>
<keyword evidence="2" id="KW-1133">Transmembrane helix</keyword>
<feature type="transmembrane region" description="Helical" evidence="2">
    <location>
        <begin position="188"/>
        <end position="207"/>
    </location>
</feature>
<feature type="transmembrane region" description="Helical" evidence="2">
    <location>
        <begin position="219"/>
        <end position="240"/>
    </location>
</feature>
<gene>
    <name evidence="4" type="ORF">J2Z69_003561</name>
</gene>
<evidence type="ECO:0000256" key="1">
    <source>
        <dbReference type="SAM" id="MobiDB-lite"/>
    </source>
</evidence>
<evidence type="ECO:0000256" key="2">
    <source>
        <dbReference type="SAM" id="Phobius"/>
    </source>
</evidence>
<dbReference type="RefSeq" id="WP_209865615.1">
    <property type="nucleotide sequence ID" value="NZ_JAGGLD010000008.1"/>
</dbReference>
<dbReference type="EMBL" id="JAGGLD010000008">
    <property type="protein sequence ID" value="MBP2002488.1"/>
    <property type="molecule type" value="Genomic_DNA"/>
</dbReference>
<evidence type="ECO:0000313" key="4">
    <source>
        <dbReference type="EMBL" id="MBP2002488.1"/>
    </source>
</evidence>
<dbReference type="Proteomes" id="UP001519288">
    <property type="component" value="Unassembled WGS sequence"/>
</dbReference>
<keyword evidence="2" id="KW-0812">Transmembrane</keyword>
<feature type="transmembrane region" description="Helical" evidence="2">
    <location>
        <begin position="58"/>
        <end position="75"/>
    </location>
</feature>
<dbReference type="Pfam" id="PF13349">
    <property type="entry name" value="DUF4097"/>
    <property type="match status" value="1"/>
</dbReference>
<dbReference type="PANTHER" id="PTHR34094">
    <property type="match status" value="1"/>
</dbReference>
<keyword evidence="2" id="KW-0472">Membrane</keyword>